<dbReference type="GO" id="GO:0034198">
    <property type="term" value="P:cellular response to amino acid starvation"/>
    <property type="evidence" value="ECO:0007669"/>
    <property type="project" value="TreeGrafter"/>
</dbReference>
<dbReference type="AlphaFoldDB" id="R1EB91"/>
<dbReference type="GO" id="GO:0005774">
    <property type="term" value="C:vacuolar membrane"/>
    <property type="evidence" value="ECO:0007669"/>
    <property type="project" value="TreeGrafter"/>
</dbReference>
<name>R1EB91_BOTPV</name>
<feature type="region of interest" description="Disordered" evidence="1">
    <location>
        <begin position="237"/>
        <end position="290"/>
    </location>
</feature>
<evidence type="ECO:0000256" key="1">
    <source>
        <dbReference type="SAM" id="MobiDB-lite"/>
    </source>
</evidence>
<dbReference type="EMBL" id="KB916644">
    <property type="protein sequence ID" value="EOD45018.1"/>
    <property type="molecule type" value="Genomic_DNA"/>
</dbReference>
<accession>R1EB91</accession>
<dbReference type="KEGG" id="npa:UCRNP2_8270"/>
<feature type="region of interest" description="Disordered" evidence="1">
    <location>
        <begin position="193"/>
        <end position="222"/>
    </location>
</feature>
<reference evidence="3" key="1">
    <citation type="journal article" date="2013" name="Genome Announc.">
        <title>Draft genome sequence of Neofusicoccum parvum isolate UCR-NP2, a fungal vascular pathogen associated with grapevine cankers.</title>
        <authorList>
            <person name="Blanco-Ulate B."/>
            <person name="Rolshausen P."/>
            <person name="Cantu D."/>
        </authorList>
    </citation>
    <scope>NUCLEOTIDE SEQUENCE [LARGE SCALE GENOMIC DNA]</scope>
    <source>
        <strain evidence="3">UCR-NP2</strain>
    </source>
</reference>
<proteinExistence type="predicted"/>
<dbReference type="PANTHER" id="PTHR46170">
    <property type="entry name" value="GATOR COMPLEX PROTEIN WDR59"/>
    <property type="match status" value="1"/>
</dbReference>
<protein>
    <submittedName>
        <fullName evidence="2">Putative wd repeat protein</fullName>
    </submittedName>
</protein>
<feature type="region of interest" description="Disordered" evidence="1">
    <location>
        <begin position="1"/>
        <end position="35"/>
    </location>
</feature>
<dbReference type="OrthoDB" id="311712at2759"/>
<dbReference type="STRING" id="1287680.R1EB91"/>
<feature type="compositionally biased region" description="Low complexity" evidence="1">
    <location>
        <begin position="193"/>
        <end position="213"/>
    </location>
</feature>
<gene>
    <name evidence="2" type="ORF">UCRNP2_8270</name>
</gene>
<organism evidence="2 3">
    <name type="scientific">Botryosphaeria parva (strain UCR-NP2)</name>
    <name type="common">Grapevine canker fungus</name>
    <name type="synonym">Neofusicoccum parvum</name>
    <dbReference type="NCBI Taxonomy" id="1287680"/>
    <lineage>
        <taxon>Eukaryota</taxon>
        <taxon>Fungi</taxon>
        <taxon>Dikarya</taxon>
        <taxon>Ascomycota</taxon>
        <taxon>Pezizomycotina</taxon>
        <taxon>Dothideomycetes</taxon>
        <taxon>Dothideomycetes incertae sedis</taxon>
        <taxon>Botryosphaeriales</taxon>
        <taxon>Botryosphaeriaceae</taxon>
        <taxon>Neofusicoccum</taxon>
    </lineage>
</organism>
<sequence length="320" mass="34794">MGTDMGMSKYDKRLNTFGSAGRTGIQTTTEQQQQQQQQRFVSFDSIDEDGVDDPGFSDDEDFYPNFDDDKTDVAPVDRSAGGNVIHVTLKNQDQFDDDGHLSVALLDQEQQWMYAAYRASYANNELAGWGLQVKRSEVLKYNGLTSYWVKDEADENHGEDLAVGRSQESIGARSSTIAPDDLILCPLPLHLISTPTTSGPNTTSTTARSSATHTRTHTPDPHTLLNASAAAFAPNANHYHPLTHHPSTTLYATNPTPTPAPTRPPSTKSASPPNKKTPPEEDDDVSIGGANGVAQGAAARTRTCMVCWLQLDGLYRTKLA</sequence>
<evidence type="ECO:0000313" key="2">
    <source>
        <dbReference type="EMBL" id="EOD45018.1"/>
    </source>
</evidence>
<dbReference type="PANTHER" id="PTHR46170:SF1">
    <property type="entry name" value="GATOR COMPLEX PROTEIN WDR59"/>
    <property type="match status" value="1"/>
</dbReference>
<feature type="compositionally biased region" description="Low complexity" evidence="1">
    <location>
        <begin position="26"/>
        <end position="35"/>
    </location>
</feature>
<dbReference type="GO" id="GO:0035859">
    <property type="term" value="C:Seh1-associated complex"/>
    <property type="evidence" value="ECO:0007669"/>
    <property type="project" value="TreeGrafter"/>
</dbReference>
<dbReference type="GO" id="GO:1904263">
    <property type="term" value="P:positive regulation of TORC1 signaling"/>
    <property type="evidence" value="ECO:0007669"/>
    <property type="project" value="TreeGrafter"/>
</dbReference>
<evidence type="ECO:0000313" key="3">
    <source>
        <dbReference type="Proteomes" id="UP000013521"/>
    </source>
</evidence>
<dbReference type="Proteomes" id="UP000013521">
    <property type="component" value="Unassembled WGS sequence"/>
</dbReference>
<dbReference type="HOGENOM" id="CLU_868767_0_0_1"/>
<dbReference type="InterPro" id="IPR049567">
    <property type="entry name" value="WDR59-like"/>
</dbReference>
<dbReference type="GO" id="GO:0035591">
    <property type="term" value="F:signaling adaptor activity"/>
    <property type="evidence" value="ECO:0007669"/>
    <property type="project" value="TreeGrafter"/>
</dbReference>